<dbReference type="InterPro" id="IPR045079">
    <property type="entry name" value="Oxoprolinase-like"/>
</dbReference>
<dbReference type="GO" id="GO:0005829">
    <property type="term" value="C:cytosol"/>
    <property type="evidence" value="ECO:0007669"/>
    <property type="project" value="TreeGrafter"/>
</dbReference>
<feature type="region of interest" description="Disordered" evidence="2">
    <location>
        <begin position="596"/>
        <end position="615"/>
    </location>
</feature>
<dbReference type="AlphaFoldDB" id="A0A0L0FTJ6"/>
<organism evidence="7 8">
    <name type="scientific">Sphaeroforma arctica JP610</name>
    <dbReference type="NCBI Taxonomy" id="667725"/>
    <lineage>
        <taxon>Eukaryota</taxon>
        <taxon>Ichthyosporea</taxon>
        <taxon>Ichthyophonida</taxon>
        <taxon>Sphaeroforma</taxon>
    </lineage>
</organism>
<dbReference type="eggNOG" id="KOG1939">
    <property type="taxonomic scope" value="Eukaryota"/>
</dbReference>
<keyword evidence="8" id="KW-1185">Reference proteome</keyword>
<evidence type="ECO:0000313" key="8">
    <source>
        <dbReference type="Proteomes" id="UP000054560"/>
    </source>
</evidence>
<reference evidence="7 8" key="1">
    <citation type="submission" date="2011-02" db="EMBL/GenBank/DDBJ databases">
        <title>The Genome Sequence of Sphaeroforma arctica JP610.</title>
        <authorList>
            <consortium name="The Broad Institute Genome Sequencing Platform"/>
            <person name="Russ C."/>
            <person name="Cuomo C."/>
            <person name="Young S.K."/>
            <person name="Zeng Q."/>
            <person name="Gargeya S."/>
            <person name="Alvarado L."/>
            <person name="Berlin A."/>
            <person name="Chapman S.B."/>
            <person name="Chen Z."/>
            <person name="Freedman E."/>
            <person name="Gellesch M."/>
            <person name="Goldberg J."/>
            <person name="Griggs A."/>
            <person name="Gujja S."/>
            <person name="Heilman E."/>
            <person name="Heiman D."/>
            <person name="Howarth C."/>
            <person name="Mehta T."/>
            <person name="Neiman D."/>
            <person name="Pearson M."/>
            <person name="Roberts A."/>
            <person name="Saif S."/>
            <person name="Shea T."/>
            <person name="Shenoy N."/>
            <person name="Sisk P."/>
            <person name="Stolte C."/>
            <person name="Sykes S."/>
            <person name="White J."/>
            <person name="Yandava C."/>
            <person name="Burger G."/>
            <person name="Gray M.W."/>
            <person name="Holland P.W.H."/>
            <person name="King N."/>
            <person name="Lang F.B.F."/>
            <person name="Roger A.J."/>
            <person name="Ruiz-Trillo I."/>
            <person name="Haas B."/>
            <person name="Nusbaum C."/>
            <person name="Birren B."/>
        </authorList>
    </citation>
    <scope>NUCLEOTIDE SEQUENCE [LARGE SCALE GENOMIC DNA]</scope>
    <source>
        <strain evidence="7 8">JP610</strain>
    </source>
</reference>
<evidence type="ECO:0000259" key="4">
    <source>
        <dbReference type="Pfam" id="PF02538"/>
    </source>
</evidence>
<feature type="domain" description="Hydantoinase/oxoprolinase N-terminal" evidence="5">
    <location>
        <begin position="1"/>
        <end position="135"/>
    </location>
</feature>
<evidence type="ECO:0000259" key="5">
    <source>
        <dbReference type="Pfam" id="PF05378"/>
    </source>
</evidence>
<name>A0A0L0FTJ6_9EUKA</name>
<feature type="domain" description="Hydantoinase A/oxoprolinase" evidence="3">
    <location>
        <begin position="250"/>
        <end position="476"/>
    </location>
</feature>
<comment type="similarity">
    <text evidence="1">Belongs to the oxoprolinase family.</text>
</comment>
<dbReference type="Pfam" id="PF02538">
    <property type="entry name" value="Hydantoinase_B"/>
    <property type="match status" value="1"/>
</dbReference>
<evidence type="ECO:0000313" key="7">
    <source>
        <dbReference type="EMBL" id="KNC80130.1"/>
    </source>
</evidence>
<dbReference type="PANTHER" id="PTHR11365">
    <property type="entry name" value="5-OXOPROLINASE RELATED"/>
    <property type="match status" value="1"/>
</dbReference>
<feature type="domain" description="Acetophenone carboxylase-like C-terminal" evidence="6">
    <location>
        <begin position="492"/>
        <end position="665"/>
    </location>
</feature>
<gene>
    <name evidence="7" type="ORF">SARC_07503</name>
</gene>
<evidence type="ECO:0000256" key="2">
    <source>
        <dbReference type="SAM" id="MobiDB-lite"/>
    </source>
</evidence>
<dbReference type="EMBL" id="KQ242196">
    <property type="protein sequence ID" value="KNC80130.1"/>
    <property type="molecule type" value="Genomic_DNA"/>
</dbReference>
<evidence type="ECO:0000256" key="1">
    <source>
        <dbReference type="ARBA" id="ARBA00010403"/>
    </source>
</evidence>
<proteinExistence type="inferred from homology"/>
<dbReference type="InterPro" id="IPR003692">
    <property type="entry name" value="Hydantoinase_B"/>
</dbReference>
<protein>
    <submittedName>
        <fullName evidence="7">5-oxoprolinase</fullName>
    </submittedName>
</protein>
<dbReference type="InterPro" id="IPR002821">
    <property type="entry name" value="Hydantoinase_A"/>
</dbReference>
<dbReference type="OrthoDB" id="3643at2759"/>
<dbReference type="InterPro" id="IPR049517">
    <property type="entry name" value="ACX-like_C"/>
</dbReference>
<dbReference type="GO" id="GO:0017168">
    <property type="term" value="F:5-oxoprolinase (ATP-hydrolyzing) activity"/>
    <property type="evidence" value="ECO:0007669"/>
    <property type="project" value="TreeGrafter"/>
</dbReference>
<dbReference type="GeneID" id="25908007"/>
<feature type="domain" description="Hydantoinase A/oxoprolinase" evidence="3">
    <location>
        <begin position="155"/>
        <end position="225"/>
    </location>
</feature>
<dbReference type="InterPro" id="IPR008040">
    <property type="entry name" value="Hydant_A_N"/>
</dbReference>
<dbReference type="STRING" id="667725.A0A0L0FTJ6"/>
<feature type="domain" description="Hydantoinase B/oxoprolinase" evidence="4">
    <location>
        <begin position="692"/>
        <end position="1207"/>
    </location>
</feature>
<evidence type="ECO:0000259" key="3">
    <source>
        <dbReference type="Pfam" id="PF01968"/>
    </source>
</evidence>
<evidence type="ECO:0000259" key="6">
    <source>
        <dbReference type="Pfam" id="PF19278"/>
    </source>
</evidence>
<dbReference type="PANTHER" id="PTHR11365:SF2">
    <property type="entry name" value="5-OXOPROLINASE"/>
    <property type="match status" value="1"/>
</dbReference>
<sequence length="1209" mass="131281">MGTTVATNALLERKGEPFTFVTTKGFKDLLHIGTQSRPNIFDIRVEIPEVLHESVIEVDERVVLQQNEQDGITGEEEEGVTGDRLIIEKGLDETQVREQLQEVYARGIRSLAVALMHSYTFQTHEKRIEKIAKDIGFTHVSLSSTVMPMAKIVPRGYTACADAYLTPCIKRYVEGFCSGFENGLQGVSVMFMQSDGGMTAMEDFSGARAILSGPAGGVVGYSKAAYYDTDKIDEALESKVQAKKPRLDSPSPVIGFDMGGTSTDVSRFAGSFDHVFETITAGISIQAPQLDINTVAAGGGSRLFFRSGMFVVGPESVGAHPGPVCYRKGGPLAVTDANLLLGRIRADQFPSIFGPNEDLPLDVEGTRAAFTAFTSEINSFNKEHYAGEGTYTHLSPQDVALGFIKVANEAMCRPIRALTQARGHDTTTHVLACFGGAGGQHACAVARNLGMGRIKIHKYAGILSAYGLSLADVVEEAQEPVSCVYGEDTYSSLRDRMQRLCTEASGVLTAKGFSEDDISLRLFLHMRYEKTDCALMVESPELVDVGLRTNWDEIAMGGFATAFLREYKQEFGFVIGARPILIDNVRVRASASVKTHERSTLAANNQSPPDRDSQPHVECYFEGGARSTALYKLSELPPNAVVEGPAIILDQLSTLLVEPHCTAYITDKGNTEIKLGDRGDIAKSRNDGSKVDPIMLGVFSHRFMSIAEQMGRVLQRTSISTNIKERLDFSCALFSPDGGLVANAPHIPVHLGSMQAAIQYQIQQRAAEMRPGDVLVTNHPAAGGSHLPDITVITPIFEKDGNSIVFFVASRGHHSDIGGITPGSMPPHSRTIEDEGVAIKSYFLVREYVFQEEGITQLLTDAKTRNLSDNLSDLQAQVAANNQGISLVQELMQEYGRAYVHAYMYHIQKHAAEAVREMLKQVGRRLAKDGQESVSFSAEDFMDDGSRINLAVSINTTDGTAVFDFNGTTEQVYGNLNAPKSIVYSAVIYCLRCLIREDVPLNQGCLDPVEVIVPDNSLLSPSPHAAVVGGNVLTSQRVVDTIFRAFGAVSASQGCMNNLTLGDDIFGYYETISGGSGAGPGWHGRSGVHTHMTNTRITDPEILEQRYPMILRQFSLRANSGGAGRFRGGDGVIREIEFRRKLTVSLLTERRVTQPYGLDGGQPGARGHNLLIQRNGNRMNMGGKNSFSVCTGDRLRIESPGGGGFGTKK</sequence>
<dbReference type="Pfam" id="PF01968">
    <property type="entry name" value="Hydantoinase_A"/>
    <property type="match status" value="2"/>
</dbReference>
<dbReference type="Pfam" id="PF05378">
    <property type="entry name" value="Hydant_A_N"/>
    <property type="match status" value="1"/>
</dbReference>
<dbReference type="Proteomes" id="UP000054560">
    <property type="component" value="Unassembled WGS sequence"/>
</dbReference>
<accession>A0A0L0FTJ6</accession>
<dbReference type="Pfam" id="PF19278">
    <property type="entry name" value="Hydant_A_C"/>
    <property type="match status" value="1"/>
</dbReference>
<dbReference type="RefSeq" id="XP_014154032.1">
    <property type="nucleotide sequence ID" value="XM_014298557.1"/>
</dbReference>
<dbReference type="GO" id="GO:0006749">
    <property type="term" value="P:glutathione metabolic process"/>
    <property type="evidence" value="ECO:0007669"/>
    <property type="project" value="TreeGrafter"/>
</dbReference>